<dbReference type="GO" id="GO:0008270">
    <property type="term" value="F:zinc ion binding"/>
    <property type="evidence" value="ECO:0007669"/>
    <property type="project" value="InterPro"/>
</dbReference>
<reference evidence="10 11" key="1">
    <citation type="submission" date="2016-10" db="EMBL/GenBank/DDBJ databases">
        <authorList>
            <person name="de Groot N.N."/>
        </authorList>
    </citation>
    <scope>NUCLEOTIDE SEQUENCE [LARGE SCALE GENOMIC DNA]</scope>
    <source>
        <strain evidence="11">P4-7,KCTC 19426,CECT 7604</strain>
    </source>
</reference>
<dbReference type="STRING" id="1090615.SAMN04515671_1178"/>
<evidence type="ECO:0000256" key="2">
    <source>
        <dbReference type="ARBA" id="ARBA00004968"/>
    </source>
</evidence>
<dbReference type="EMBL" id="LT629710">
    <property type="protein sequence ID" value="SDO51328.1"/>
    <property type="molecule type" value="Genomic_DNA"/>
</dbReference>
<keyword evidence="11" id="KW-1185">Reference proteome</keyword>
<proteinExistence type="inferred from homology"/>
<comment type="cofactor">
    <cofactor evidence="1">
        <name>Zn(2+)</name>
        <dbReference type="ChEBI" id="CHEBI:29105"/>
    </cofactor>
</comment>
<dbReference type="InterPro" id="IPR017593">
    <property type="entry name" value="Allantoinase"/>
</dbReference>
<keyword evidence="8" id="KW-0862">Zinc</keyword>
<dbReference type="PANTHER" id="PTHR43668">
    <property type="entry name" value="ALLANTOINASE"/>
    <property type="match status" value="1"/>
</dbReference>
<dbReference type="GO" id="GO:0000256">
    <property type="term" value="P:allantoin catabolic process"/>
    <property type="evidence" value="ECO:0007669"/>
    <property type="project" value="InterPro"/>
</dbReference>
<dbReference type="Pfam" id="PF01979">
    <property type="entry name" value="Amidohydro_1"/>
    <property type="match status" value="1"/>
</dbReference>
<dbReference type="SUPFAM" id="SSF51338">
    <property type="entry name" value="Composite domain of metallo-dependent hydrolases"/>
    <property type="match status" value="2"/>
</dbReference>
<evidence type="ECO:0000256" key="1">
    <source>
        <dbReference type="ARBA" id="ARBA00001947"/>
    </source>
</evidence>
<evidence type="ECO:0000256" key="4">
    <source>
        <dbReference type="ARBA" id="ARBA00011881"/>
    </source>
</evidence>
<dbReference type="GO" id="GO:0005737">
    <property type="term" value="C:cytoplasm"/>
    <property type="evidence" value="ECO:0007669"/>
    <property type="project" value="TreeGrafter"/>
</dbReference>
<organism evidence="10 11">
    <name type="scientific">Nakamurella panacisegetis</name>
    <dbReference type="NCBI Taxonomy" id="1090615"/>
    <lineage>
        <taxon>Bacteria</taxon>
        <taxon>Bacillati</taxon>
        <taxon>Actinomycetota</taxon>
        <taxon>Actinomycetes</taxon>
        <taxon>Nakamurellales</taxon>
        <taxon>Nakamurellaceae</taxon>
        <taxon>Nakamurella</taxon>
    </lineage>
</organism>
<protein>
    <recommendedName>
        <fullName evidence="5">allantoinase</fullName>
        <ecNumber evidence="5">3.5.2.5</ecNumber>
    </recommendedName>
</protein>
<dbReference type="InterPro" id="IPR006680">
    <property type="entry name" value="Amidohydro-rel"/>
</dbReference>
<dbReference type="SUPFAM" id="SSF51556">
    <property type="entry name" value="Metallo-dependent hydrolases"/>
    <property type="match status" value="1"/>
</dbReference>
<dbReference type="InterPro" id="IPR032466">
    <property type="entry name" value="Metal_Hydrolase"/>
</dbReference>
<dbReference type="PANTHER" id="PTHR43668:SF2">
    <property type="entry name" value="ALLANTOINASE"/>
    <property type="match status" value="1"/>
</dbReference>
<evidence type="ECO:0000256" key="5">
    <source>
        <dbReference type="ARBA" id="ARBA00012863"/>
    </source>
</evidence>
<evidence type="ECO:0000256" key="3">
    <source>
        <dbReference type="ARBA" id="ARBA00010368"/>
    </source>
</evidence>
<feature type="domain" description="Amidohydrolase-related" evidence="9">
    <location>
        <begin position="70"/>
        <end position="406"/>
    </location>
</feature>
<dbReference type="EC" id="3.5.2.5" evidence="5"/>
<gene>
    <name evidence="10" type="ORF">SAMN04515671_1178</name>
</gene>
<dbReference type="InterPro" id="IPR011059">
    <property type="entry name" value="Metal-dep_hydrolase_composite"/>
</dbReference>
<accession>A0A1H0K5I0</accession>
<evidence type="ECO:0000313" key="11">
    <source>
        <dbReference type="Proteomes" id="UP000198741"/>
    </source>
</evidence>
<keyword evidence="7" id="KW-0378">Hydrolase</keyword>
<dbReference type="Proteomes" id="UP000198741">
    <property type="component" value="Chromosome I"/>
</dbReference>
<comment type="pathway">
    <text evidence="2">Nitrogen metabolism; (S)-allantoin degradation; allantoate from (S)-allantoin: step 1/1.</text>
</comment>
<dbReference type="InterPro" id="IPR050138">
    <property type="entry name" value="DHOase/Allantoinase_Hydrolase"/>
</dbReference>
<name>A0A1H0K5I0_9ACTN</name>
<keyword evidence="6" id="KW-0479">Metal-binding</keyword>
<dbReference type="GO" id="GO:0050897">
    <property type="term" value="F:cobalt ion binding"/>
    <property type="evidence" value="ECO:0007669"/>
    <property type="project" value="InterPro"/>
</dbReference>
<comment type="subunit">
    <text evidence="4">Homotetramer.</text>
</comment>
<evidence type="ECO:0000256" key="6">
    <source>
        <dbReference type="ARBA" id="ARBA00022723"/>
    </source>
</evidence>
<sequence>MLALASELAGVGRVTNRQLLDLAIRAPRVMIDGVETSAALGIRRGTVVSIEPFEVVPLAPRVVTLEADVVLIPGLVDTHVHINEPGRTEWEGFESATAAAAAAGVTTIIDMPLNSLPPTLTAAALATKRKVARGRCHVDVGFWGGAVPTNLADLPDLFADGVFGVKCFLQDSGVPEFPPLSATELLTAMRVVADIGGLMLVHAEDPGVLHVSPTPQGRSYAAFVDSRPDTAEAVAIATVIEASAATGCRAHIVHLSSAAGADLVRRAKAAGVPITAETCPHYLTLAAETIPDGSPQFKCCPPIRGGADQDALWAALADGTIDIVVTDHSPSTPELKLLEVGDLGLAWGGIASLQFGFAAVLAQATRRGVTLADVLRWMSSGPADLAGLPAKGRIAIGADADLVALADGERFTVTTESIKHRHPVTPYLGAELLGVVRRRWLRGTELQDDMVAGQLLRKQS</sequence>
<dbReference type="NCBIfam" id="TIGR03178">
    <property type="entry name" value="allantoinase"/>
    <property type="match status" value="1"/>
</dbReference>
<evidence type="ECO:0000256" key="7">
    <source>
        <dbReference type="ARBA" id="ARBA00022801"/>
    </source>
</evidence>
<evidence type="ECO:0000256" key="8">
    <source>
        <dbReference type="ARBA" id="ARBA00022833"/>
    </source>
</evidence>
<evidence type="ECO:0000313" key="10">
    <source>
        <dbReference type="EMBL" id="SDO51328.1"/>
    </source>
</evidence>
<comment type="similarity">
    <text evidence="3">Belongs to the metallo-dependent hydrolases superfamily. Allantoinase family.</text>
</comment>
<evidence type="ECO:0000259" key="9">
    <source>
        <dbReference type="Pfam" id="PF01979"/>
    </source>
</evidence>
<dbReference type="GO" id="GO:0006145">
    <property type="term" value="P:purine nucleobase catabolic process"/>
    <property type="evidence" value="ECO:0007669"/>
    <property type="project" value="TreeGrafter"/>
</dbReference>
<dbReference type="Gene3D" id="3.20.20.140">
    <property type="entry name" value="Metal-dependent hydrolases"/>
    <property type="match status" value="1"/>
</dbReference>
<dbReference type="AlphaFoldDB" id="A0A1H0K5I0"/>
<dbReference type="GO" id="GO:0004038">
    <property type="term" value="F:allantoinase activity"/>
    <property type="evidence" value="ECO:0007669"/>
    <property type="project" value="UniProtKB-EC"/>
</dbReference>